<dbReference type="AlphaFoldDB" id="A0A2P2Q1B5"/>
<dbReference type="EMBL" id="GGEC01080238">
    <property type="protein sequence ID" value="MBX60722.1"/>
    <property type="molecule type" value="Transcribed_RNA"/>
</dbReference>
<keyword evidence="1" id="KW-0418">Kinase</keyword>
<dbReference type="PROSITE" id="PS51257">
    <property type="entry name" value="PROKAR_LIPOPROTEIN"/>
    <property type="match status" value="1"/>
</dbReference>
<proteinExistence type="predicted"/>
<dbReference type="GO" id="GO:0016301">
    <property type="term" value="F:kinase activity"/>
    <property type="evidence" value="ECO:0007669"/>
    <property type="project" value="UniProtKB-KW"/>
</dbReference>
<keyword evidence="1" id="KW-0808">Transferase</keyword>
<evidence type="ECO:0000313" key="1">
    <source>
        <dbReference type="EMBL" id="MBX60722.1"/>
    </source>
</evidence>
<protein>
    <submittedName>
        <fullName evidence="1">Shaggy-related protein kinase theta</fullName>
    </submittedName>
</protein>
<accession>A0A2P2Q1B5</accession>
<reference evidence="1" key="1">
    <citation type="submission" date="2018-02" db="EMBL/GenBank/DDBJ databases">
        <title>Rhizophora mucronata_Transcriptome.</title>
        <authorList>
            <person name="Meera S.P."/>
            <person name="Sreeshan A."/>
            <person name="Augustine A."/>
        </authorList>
    </citation>
    <scope>NUCLEOTIDE SEQUENCE</scope>
    <source>
        <tissue evidence="1">Leaf</tissue>
    </source>
</reference>
<name>A0A2P2Q1B5_RHIMU</name>
<organism evidence="1">
    <name type="scientific">Rhizophora mucronata</name>
    <name type="common">Asiatic mangrove</name>
    <dbReference type="NCBI Taxonomy" id="61149"/>
    <lineage>
        <taxon>Eukaryota</taxon>
        <taxon>Viridiplantae</taxon>
        <taxon>Streptophyta</taxon>
        <taxon>Embryophyta</taxon>
        <taxon>Tracheophyta</taxon>
        <taxon>Spermatophyta</taxon>
        <taxon>Magnoliopsida</taxon>
        <taxon>eudicotyledons</taxon>
        <taxon>Gunneridae</taxon>
        <taxon>Pentapetalae</taxon>
        <taxon>rosids</taxon>
        <taxon>fabids</taxon>
        <taxon>Malpighiales</taxon>
        <taxon>Rhizophoraceae</taxon>
        <taxon>Rhizophora</taxon>
    </lineage>
</organism>
<sequence>MDGSCIKHTKIEFVFPTQSTILHSSVFISCMLWNETSTQLSTCTSQLLSGKIEQRW</sequence>